<proteinExistence type="predicted"/>
<name>A0A7J6LXH1_PERCH</name>
<feature type="signal peptide" evidence="1">
    <location>
        <begin position="1"/>
        <end position="22"/>
    </location>
</feature>
<evidence type="ECO:0000313" key="2">
    <source>
        <dbReference type="EMBL" id="KAF4663989.1"/>
    </source>
</evidence>
<keyword evidence="3" id="KW-1185">Reference proteome</keyword>
<dbReference type="EMBL" id="JAAPAO010000300">
    <property type="protein sequence ID" value="KAF4663989.1"/>
    <property type="molecule type" value="Genomic_DNA"/>
</dbReference>
<dbReference type="OrthoDB" id="10528611at2759"/>
<evidence type="ECO:0000313" key="3">
    <source>
        <dbReference type="Proteomes" id="UP000591131"/>
    </source>
</evidence>
<dbReference type="AlphaFoldDB" id="A0A7J6LXH1"/>
<organism evidence="2 3">
    <name type="scientific">Perkinsus chesapeaki</name>
    <name type="common">Clam parasite</name>
    <name type="synonym">Perkinsus andrewsi</name>
    <dbReference type="NCBI Taxonomy" id="330153"/>
    <lineage>
        <taxon>Eukaryota</taxon>
        <taxon>Sar</taxon>
        <taxon>Alveolata</taxon>
        <taxon>Perkinsozoa</taxon>
        <taxon>Perkinsea</taxon>
        <taxon>Perkinsida</taxon>
        <taxon>Perkinsidae</taxon>
        <taxon>Perkinsus</taxon>
    </lineage>
</organism>
<feature type="chain" id="PRO_5029910611" evidence="1">
    <location>
        <begin position="23"/>
        <end position="245"/>
    </location>
</feature>
<evidence type="ECO:0000256" key="1">
    <source>
        <dbReference type="SAM" id="SignalP"/>
    </source>
</evidence>
<dbReference type="Proteomes" id="UP000591131">
    <property type="component" value="Unassembled WGS sequence"/>
</dbReference>
<gene>
    <name evidence="2" type="ORF">FOL47_005461</name>
</gene>
<reference evidence="2 3" key="1">
    <citation type="submission" date="2020-04" db="EMBL/GenBank/DDBJ databases">
        <title>Perkinsus chesapeaki whole genome sequence.</title>
        <authorList>
            <person name="Bogema D.R."/>
        </authorList>
    </citation>
    <scope>NUCLEOTIDE SEQUENCE [LARGE SCALE GENOMIC DNA]</scope>
    <source>
        <strain evidence="2">ATCC PRA-425</strain>
    </source>
</reference>
<protein>
    <submittedName>
        <fullName evidence="2">Uncharacterized protein</fullName>
    </submittedName>
</protein>
<sequence>MSSQLLICVKLLLMVMVQLCSGASSRSLGISVVATKPTDCLDVTSPGLYCWYILRDSRQSTGGVRLLSNAPGLLRSLRSRSQLFWTDPVNIGVWAGGNTSYAFTPAGNVGLNLDLHIPFISKEGGFSEEHRREIDFSASLRTRIEVPSIGVAIATDDAVRGHAYIYKEKPRYTYFTLVAGTKARSRFLKATCNLFFRMTSPSGFVTWNYEGYITVNMTGKRGGYDVHYEDVNEILFLGSLISLPR</sequence>
<accession>A0A7J6LXH1</accession>
<comment type="caution">
    <text evidence="2">The sequence shown here is derived from an EMBL/GenBank/DDBJ whole genome shotgun (WGS) entry which is preliminary data.</text>
</comment>
<keyword evidence="1" id="KW-0732">Signal</keyword>